<sequence length="217" mass="22758">MTRLSFAGPGDAAGLAAFLGRQLRWDKAAAVRLQAGDGVAALFTRPARFEVLAVLPVALREGVPEPLDRTVSAGELLHGIDEQDGSVLLPGPVTGPPWAGLLPPRGGWEQRAEMPASRLREAAAAVVAEFKERTEALPADGRTRSAVDALAEEIWSRPLPGTQLPSRAVHAAHALGFLRTQEPGLILSAGSWLRLRTAPGSVAVRRGGGPSLGVMPL</sequence>
<dbReference type="InterPro" id="IPR058323">
    <property type="entry name" value="DUF8010"/>
</dbReference>
<dbReference type="Pfam" id="PF26572">
    <property type="entry name" value="DUF8185"/>
    <property type="match status" value="1"/>
</dbReference>
<proteinExistence type="predicted"/>
<organism evidence="3 4">
    <name type="scientific">Streptomyces sodiiphilus</name>
    <dbReference type="NCBI Taxonomy" id="226217"/>
    <lineage>
        <taxon>Bacteria</taxon>
        <taxon>Bacillati</taxon>
        <taxon>Actinomycetota</taxon>
        <taxon>Actinomycetes</taxon>
        <taxon>Kitasatosporales</taxon>
        <taxon>Streptomycetaceae</taxon>
        <taxon>Streptomyces</taxon>
    </lineage>
</organism>
<dbReference type="Pfam" id="PF26035">
    <property type="entry name" value="DUF8010"/>
    <property type="match status" value="1"/>
</dbReference>
<protein>
    <submittedName>
        <fullName evidence="3">Uncharacterized protein</fullName>
    </submittedName>
</protein>
<comment type="caution">
    <text evidence="3">The sequence shown here is derived from an EMBL/GenBank/DDBJ whole genome shotgun (WGS) entry which is preliminary data.</text>
</comment>
<dbReference type="EMBL" id="BAAAMJ010000010">
    <property type="protein sequence ID" value="GAA1903050.1"/>
    <property type="molecule type" value="Genomic_DNA"/>
</dbReference>
<evidence type="ECO:0000259" key="1">
    <source>
        <dbReference type="Pfam" id="PF26035"/>
    </source>
</evidence>
<keyword evidence="4" id="KW-1185">Reference proteome</keyword>
<dbReference type="Proteomes" id="UP001501303">
    <property type="component" value="Unassembled WGS sequence"/>
</dbReference>
<name>A0ABN2NWF5_9ACTN</name>
<feature type="domain" description="DUF8185" evidence="2">
    <location>
        <begin position="103"/>
        <end position="208"/>
    </location>
</feature>
<gene>
    <name evidence="3" type="ORF">GCM10009716_11210</name>
</gene>
<reference evidence="3 4" key="1">
    <citation type="journal article" date="2019" name="Int. J. Syst. Evol. Microbiol.">
        <title>The Global Catalogue of Microorganisms (GCM) 10K type strain sequencing project: providing services to taxonomists for standard genome sequencing and annotation.</title>
        <authorList>
            <consortium name="The Broad Institute Genomics Platform"/>
            <consortium name="The Broad Institute Genome Sequencing Center for Infectious Disease"/>
            <person name="Wu L."/>
            <person name="Ma J."/>
        </authorList>
    </citation>
    <scope>NUCLEOTIDE SEQUENCE [LARGE SCALE GENOMIC DNA]</scope>
    <source>
        <strain evidence="3 4">JCM 13581</strain>
    </source>
</reference>
<dbReference type="InterPro" id="IPR058498">
    <property type="entry name" value="DUF8185"/>
</dbReference>
<feature type="domain" description="DUF8010" evidence="1">
    <location>
        <begin position="2"/>
        <end position="100"/>
    </location>
</feature>
<evidence type="ECO:0000259" key="2">
    <source>
        <dbReference type="Pfam" id="PF26572"/>
    </source>
</evidence>
<evidence type="ECO:0000313" key="3">
    <source>
        <dbReference type="EMBL" id="GAA1903050.1"/>
    </source>
</evidence>
<accession>A0ABN2NWF5</accession>
<dbReference type="RefSeq" id="WP_344259378.1">
    <property type="nucleotide sequence ID" value="NZ_BAAAMJ010000010.1"/>
</dbReference>
<evidence type="ECO:0000313" key="4">
    <source>
        <dbReference type="Proteomes" id="UP001501303"/>
    </source>
</evidence>